<evidence type="ECO:0000256" key="1">
    <source>
        <dbReference type="SAM" id="MobiDB-lite"/>
    </source>
</evidence>
<accession>W4UZV7</accession>
<feature type="compositionally biased region" description="Polar residues" evidence="1">
    <location>
        <begin position="473"/>
        <end position="485"/>
    </location>
</feature>
<dbReference type="Proteomes" id="UP000019131">
    <property type="component" value="Unassembled WGS sequence"/>
</dbReference>
<dbReference type="EMBL" id="BAIV01000049">
    <property type="protein sequence ID" value="GAE86486.1"/>
    <property type="molecule type" value="Genomic_DNA"/>
</dbReference>
<organism evidence="4 5">
    <name type="scientific">Bacteroides reticulotermitis JCM 10512</name>
    <dbReference type="NCBI Taxonomy" id="1445607"/>
    <lineage>
        <taxon>Bacteria</taxon>
        <taxon>Pseudomonadati</taxon>
        <taxon>Bacteroidota</taxon>
        <taxon>Bacteroidia</taxon>
        <taxon>Bacteroidales</taxon>
        <taxon>Bacteroidaceae</taxon>
        <taxon>Bacteroides</taxon>
    </lineage>
</organism>
<comment type="caution">
    <text evidence="4">The sequence shown here is derived from an EMBL/GenBank/DDBJ whole genome shotgun (WGS) entry which is preliminary data.</text>
</comment>
<feature type="chain" id="PRO_5004851689" description="Outer membrane protein beta-barrel domain-containing protein" evidence="2">
    <location>
        <begin position="21"/>
        <end position="983"/>
    </location>
</feature>
<protein>
    <recommendedName>
        <fullName evidence="3">Outer membrane protein beta-barrel domain-containing protein</fullName>
    </recommendedName>
</protein>
<name>W4UZV7_9BACE</name>
<sequence>MKRISAWMVLTLFCTLSVLAQNKVITVSGRVIESDSKEPAAQATVQLLALPDSTFTTGLASNNQGAFTLSKVQAGKYLLKVSYIGFKTKLIPVQLTNSAPDKKMGTISLDPDAMMLSEAVVTAEAPQVTMREDTLEYNSAAFRTPEGAMLEELIKKLPGAEIDDNGNVKINGKEVKKIMVEGKEFFGGDVKTGLKNLPVNMIDKLKTYDKKSDLARITGIDDGEEETVLDLKVKKGMNQGWFGNIDGALGTEDRYSSSLMLNRFVENNQFSVIGSANNVNDQGFSGGGGGPRFRGGNNGLTATKELGANFATQTSKLEMGGSARFNYRDADASSVNSSERFLKEGGTNSFSNSNNGNRNKNKAFNADFRLEWKPDTLTNIIFRPNVNYGKTDGLSISESGTFNQDPFGIISNPNDYLNSDEWVNNPTRDPLRDIRVNLSNNNSLSDGNSFSGDASLQVNRKLNNEGRNITLRGTFNYGNNENDQYSDSKTHYYNDNRDDNRKQYITSPTKSYDYSAQLTYSEPIAKATFLQFSYRFQYKYSNSDRRTYDLMPHAGQAWDWNLGDDLPEGYLDNYVDSLSKYAQYKYYNHDIGTSLRFIREKYQLSVGLSFQPQNTKLDYRKEEIDTVVTRSVFNFSPNIDFRYRFSKQSQLRVTYRGRASQPGMENLLDITDDSNPLNIRKGNPGLKPSFSHNVRMFYNTYNPEKQEGIMAHVNFSATQNSINNSTIYNEETGGTIVQPKNINGNWNAYGGFGYNTALKNNKKFTVNTYSDLGYNNSVSYLYNNNLQADEKNTSTNLSLSERLSGTYRNDWFEFTVNGSINYNFERNKLRSESNQEPYTFGYGASTNIFLPWDMSVSTNLTNNSRRGYRDASMNRNELVWNAQLAQNFLKGNAATVTLEVYDILKQQTNISRTLTSEIRSISEYNAINSYVMLRFSYRLNIFGNKEARSGMRQVDSMVDRVAACVAVLTEEVMEVEEGIKDAS</sequence>
<evidence type="ECO:0000259" key="3">
    <source>
        <dbReference type="Pfam" id="PF14905"/>
    </source>
</evidence>
<dbReference type="InterPro" id="IPR041700">
    <property type="entry name" value="OMP_b-brl_3"/>
</dbReference>
<feature type="region of interest" description="Disordered" evidence="1">
    <location>
        <begin position="473"/>
        <end position="501"/>
    </location>
</feature>
<dbReference type="STRING" id="1445607.JCM10512_4999"/>
<gene>
    <name evidence="4" type="ORF">JCM10512_4999</name>
</gene>
<dbReference type="Gene3D" id="2.60.40.1120">
    <property type="entry name" value="Carboxypeptidase-like, regulatory domain"/>
    <property type="match status" value="1"/>
</dbReference>
<proteinExistence type="predicted"/>
<dbReference type="Pfam" id="PF13715">
    <property type="entry name" value="CarbopepD_reg_2"/>
    <property type="match status" value="1"/>
</dbReference>
<dbReference type="SUPFAM" id="SSF49464">
    <property type="entry name" value="Carboxypeptidase regulatory domain-like"/>
    <property type="match status" value="1"/>
</dbReference>
<feature type="signal peptide" evidence="2">
    <location>
        <begin position="1"/>
        <end position="20"/>
    </location>
</feature>
<keyword evidence="5" id="KW-1185">Reference proteome</keyword>
<reference evidence="4 5" key="1">
    <citation type="journal article" date="2014" name="Genome Announc.">
        <title>Draft Genome Sequence of Bacteroides reticulotermitis Strain JCM 10512T, Isolated from the Gut of a Termite.</title>
        <authorList>
            <person name="Yuki M."/>
            <person name="Oshima K."/>
            <person name="Suda W."/>
            <person name="Sakamoto M."/>
            <person name="Iida T."/>
            <person name="Hattori M."/>
            <person name="Ohkuma M."/>
        </authorList>
    </citation>
    <scope>NUCLEOTIDE SEQUENCE [LARGE SCALE GENOMIC DNA]</scope>
    <source>
        <strain evidence="4 5">JCM 10512</strain>
    </source>
</reference>
<dbReference type="InterPro" id="IPR008969">
    <property type="entry name" value="CarboxyPept-like_regulatory"/>
</dbReference>
<keyword evidence="2" id="KW-0732">Signal</keyword>
<dbReference type="Pfam" id="PF14905">
    <property type="entry name" value="OMP_b-brl_3"/>
    <property type="match status" value="1"/>
</dbReference>
<evidence type="ECO:0000256" key="2">
    <source>
        <dbReference type="SAM" id="SignalP"/>
    </source>
</evidence>
<feature type="compositionally biased region" description="Basic and acidic residues" evidence="1">
    <location>
        <begin position="486"/>
        <end position="501"/>
    </location>
</feature>
<evidence type="ECO:0000313" key="5">
    <source>
        <dbReference type="Proteomes" id="UP000019131"/>
    </source>
</evidence>
<feature type="domain" description="Outer membrane protein beta-barrel" evidence="3">
    <location>
        <begin position="460"/>
        <end position="801"/>
    </location>
</feature>
<dbReference type="AlphaFoldDB" id="W4UZV7"/>
<dbReference type="SUPFAM" id="SSF56935">
    <property type="entry name" value="Porins"/>
    <property type="match status" value="1"/>
</dbReference>
<evidence type="ECO:0000313" key="4">
    <source>
        <dbReference type="EMBL" id="GAE86486.1"/>
    </source>
</evidence>